<evidence type="ECO:0000313" key="1">
    <source>
        <dbReference type="EMBL" id="KER28439.1"/>
    </source>
</evidence>
<dbReference type="EMBL" id="KL596699">
    <property type="protein sequence ID" value="KER28439.1"/>
    <property type="molecule type" value="Genomic_DNA"/>
</dbReference>
<gene>
    <name evidence="1" type="ORF">T265_04745</name>
</gene>
<dbReference type="AlphaFoldDB" id="A0A075AG65"/>
<dbReference type="KEGG" id="ovi:T265_04745"/>
<name>A0A075AG65_OPIVI</name>
<dbReference type="Proteomes" id="UP000054324">
    <property type="component" value="Unassembled WGS sequence"/>
</dbReference>
<dbReference type="RefSeq" id="XP_009167822.1">
    <property type="nucleotide sequence ID" value="XM_009169558.1"/>
</dbReference>
<organism evidence="1 2">
    <name type="scientific">Opisthorchis viverrini</name>
    <name type="common">Southeast Asian liver fluke</name>
    <dbReference type="NCBI Taxonomy" id="6198"/>
    <lineage>
        <taxon>Eukaryota</taxon>
        <taxon>Metazoa</taxon>
        <taxon>Spiralia</taxon>
        <taxon>Lophotrochozoa</taxon>
        <taxon>Platyhelminthes</taxon>
        <taxon>Trematoda</taxon>
        <taxon>Digenea</taxon>
        <taxon>Opisthorchiida</taxon>
        <taxon>Opisthorchiata</taxon>
        <taxon>Opisthorchiidae</taxon>
        <taxon>Opisthorchis</taxon>
    </lineage>
</organism>
<dbReference type="CTD" id="20318927"/>
<protein>
    <submittedName>
        <fullName evidence="1">Uncharacterized protein</fullName>
    </submittedName>
</protein>
<dbReference type="GeneID" id="20318927"/>
<keyword evidence="2" id="KW-1185">Reference proteome</keyword>
<reference evidence="1 2" key="1">
    <citation type="submission" date="2013-11" db="EMBL/GenBank/DDBJ databases">
        <title>Opisthorchis viverrini - life in the bile duct.</title>
        <authorList>
            <person name="Young N.D."/>
            <person name="Nagarajan N."/>
            <person name="Lin S.J."/>
            <person name="Korhonen P.K."/>
            <person name="Jex A.R."/>
            <person name="Hall R.S."/>
            <person name="Safavi-Hemami H."/>
            <person name="Kaewkong W."/>
            <person name="Bertrand D."/>
            <person name="Gao S."/>
            <person name="Seet Q."/>
            <person name="Wongkham S."/>
            <person name="Teh B.T."/>
            <person name="Wongkham C."/>
            <person name="Intapan P.M."/>
            <person name="Maleewong W."/>
            <person name="Yang X."/>
            <person name="Hu M."/>
            <person name="Wang Z."/>
            <person name="Hofmann A."/>
            <person name="Sternberg P.W."/>
            <person name="Tan P."/>
            <person name="Wang J."/>
            <person name="Gasser R.B."/>
        </authorList>
    </citation>
    <scope>NUCLEOTIDE SEQUENCE [LARGE SCALE GENOMIC DNA]</scope>
</reference>
<proteinExistence type="predicted"/>
<sequence length="109" mass="11730">MVDLMKTDASLGVDSACESTVTSVITPPSEYGYHYAVYMRHEIPEATGHVVATDPLVTNAVEQYMVIVRNGQFYTSANGEDASNDDIDTPVMLVVYGARGLQPSSAPTK</sequence>
<evidence type="ECO:0000313" key="2">
    <source>
        <dbReference type="Proteomes" id="UP000054324"/>
    </source>
</evidence>
<accession>A0A075AG65</accession>